<dbReference type="SUPFAM" id="SSF81383">
    <property type="entry name" value="F-box domain"/>
    <property type="match status" value="1"/>
</dbReference>
<dbReference type="Proteomes" id="UP000053259">
    <property type="component" value="Unassembled WGS sequence"/>
</dbReference>
<sequence>MTFLLNSVLRCFGPRSQPCRMPEPHAPVRKPNASGSRVSQNIWDKPSWFTKSRADCYSPDAVVSKLSPPLGLNNPPALLCLPVELLQEIQSYLPIKSKVAMSITCKYLLHVLGCSSWIHVGPGVRWQSNFLYHHTSSWDAAAVADMGRKISARVEFLELLLRDCNNLYYCISCKILHTCPPPPTKFRPDDQDKRSCFLEEGVVDWLPMDDKNRYVLVSVHFDRALRTDNYLKKLEAEYTVEHRKMERLITHTVTCGAQQVSAYLVFKHEHRFASEDLNAEDILDSDLTICPHLTTRTPPWSKNEKKLSTEDVYPQRLWMITGNSPMLTYAINKAFPKSKRCSDALTRRKFRPAYAREEMQMHMERVPSDFWRCRSCPTKFRVEYTDGKGLIVTVYHNMRTDRGPNYWSYFVRGSPMNDEFSSLSKTFPDFDCEVEQA</sequence>
<name>A0A0D2ABQ8_9PEZI</name>
<dbReference type="AlphaFoldDB" id="A0A0D2ABQ8"/>
<dbReference type="VEuPathDB" id="FungiDB:PV09_04566"/>
<accession>A0A0D2ABQ8</accession>
<dbReference type="EMBL" id="KN847541">
    <property type="protein sequence ID" value="KIW04263.1"/>
    <property type="molecule type" value="Genomic_DNA"/>
</dbReference>
<dbReference type="InterPro" id="IPR036047">
    <property type="entry name" value="F-box-like_dom_sf"/>
</dbReference>
<dbReference type="HOGENOM" id="CLU_662409_0_0_1"/>
<reference evidence="1 2" key="1">
    <citation type="submission" date="2015-01" db="EMBL/GenBank/DDBJ databases">
        <title>The Genome Sequence of Ochroconis gallopava CBS43764.</title>
        <authorList>
            <consortium name="The Broad Institute Genomics Platform"/>
            <person name="Cuomo C."/>
            <person name="de Hoog S."/>
            <person name="Gorbushina A."/>
            <person name="Stielow B."/>
            <person name="Teixiera M."/>
            <person name="Abouelleil A."/>
            <person name="Chapman S.B."/>
            <person name="Priest M."/>
            <person name="Young S.K."/>
            <person name="Wortman J."/>
            <person name="Nusbaum C."/>
            <person name="Birren B."/>
        </authorList>
    </citation>
    <scope>NUCLEOTIDE SEQUENCE [LARGE SCALE GENOMIC DNA]</scope>
    <source>
        <strain evidence="1 2">CBS 43764</strain>
    </source>
</reference>
<keyword evidence="2" id="KW-1185">Reference proteome</keyword>
<protein>
    <recommendedName>
        <fullName evidence="3">F-box domain-containing protein</fullName>
    </recommendedName>
</protein>
<dbReference type="GeneID" id="27312539"/>
<evidence type="ECO:0008006" key="3">
    <source>
        <dbReference type="Google" id="ProtNLM"/>
    </source>
</evidence>
<evidence type="ECO:0000313" key="2">
    <source>
        <dbReference type="Proteomes" id="UP000053259"/>
    </source>
</evidence>
<proteinExistence type="predicted"/>
<organism evidence="1 2">
    <name type="scientific">Verruconis gallopava</name>
    <dbReference type="NCBI Taxonomy" id="253628"/>
    <lineage>
        <taxon>Eukaryota</taxon>
        <taxon>Fungi</taxon>
        <taxon>Dikarya</taxon>
        <taxon>Ascomycota</taxon>
        <taxon>Pezizomycotina</taxon>
        <taxon>Dothideomycetes</taxon>
        <taxon>Pleosporomycetidae</taxon>
        <taxon>Venturiales</taxon>
        <taxon>Sympoventuriaceae</taxon>
        <taxon>Verruconis</taxon>
    </lineage>
</organism>
<dbReference type="InParanoid" id="A0A0D2ABQ8"/>
<evidence type="ECO:0000313" key="1">
    <source>
        <dbReference type="EMBL" id="KIW04263.1"/>
    </source>
</evidence>
<dbReference type="RefSeq" id="XP_016214132.1">
    <property type="nucleotide sequence ID" value="XM_016357930.1"/>
</dbReference>
<gene>
    <name evidence="1" type="ORF">PV09_04566</name>
</gene>
<dbReference type="OrthoDB" id="3766406at2759"/>